<reference evidence="2" key="1">
    <citation type="submission" date="2025-05" db="UniProtKB">
        <authorList>
            <consortium name="Ensembl"/>
        </authorList>
    </citation>
    <scope>IDENTIFICATION</scope>
</reference>
<feature type="compositionally biased region" description="Acidic residues" evidence="1">
    <location>
        <begin position="170"/>
        <end position="179"/>
    </location>
</feature>
<dbReference type="Proteomes" id="UP000261360">
    <property type="component" value="Unplaced"/>
</dbReference>
<dbReference type="GO" id="GO:0006355">
    <property type="term" value="P:regulation of DNA-templated transcription"/>
    <property type="evidence" value="ECO:0007669"/>
    <property type="project" value="InterPro"/>
</dbReference>
<dbReference type="CTD" id="799552"/>
<accession>A0A3B4Z953</accession>
<feature type="region of interest" description="Disordered" evidence="1">
    <location>
        <begin position="654"/>
        <end position="703"/>
    </location>
</feature>
<name>A0A3B4Z953_SERLL</name>
<dbReference type="KEGG" id="slal:111660759"/>
<dbReference type="PANTHER" id="PTHR47282">
    <property type="entry name" value="PGC-1 AND ERR-INDUCED REGULATOR IN MUSCLE PROTEIN 1"/>
    <property type="match status" value="1"/>
</dbReference>
<feature type="region of interest" description="Disordered" evidence="1">
    <location>
        <begin position="232"/>
        <end position="269"/>
    </location>
</feature>
<feature type="compositionally biased region" description="Basic residues" evidence="1">
    <location>
        <begin position="232"/>
        <end position="246"/>
    </location>
</feature>
<dbReference type="GeneID" id="111660759"/>
<dbReference type="GO" id="GO:0014850">
    <property type="term" value="P:response to muscle activity"/>
    <property type="evidence" value="ECO:0007669"/>
    <property type="project" value="TreeGrafter"/>
</dbReference>
<feature type="compositionally biased region" description="Low complexity" evidence="1">
    <location>
        <begin position="36"/>
        <end position="54"/>
    </location>
</feature>
<dbReference type="GO" id="GO:0005634">
    <property type="term" value="C:nucleus"/>
    <property type="evidence" value="ECO:0007669"/>
    <property type="project" value="TreeGrafter"/>
</dbReference>
<keyword evidence="3" id="KW-1185">Reference proteome</keyword>
<dbReference type="GO" id="GO:0005737">
    <property type="term" value="C:cytoplasm"/>
    <property type="evidence" value="ECO:0007669"/>
    <property type="project" value="TreeGrafter"/>
</dbReference>
<dbReference type="Ensembl" id="ENSSLDT00000032563.1">
    <property type="protein sequence ID" value="ENSSLDP00000031659.1"/>
    <property type="gene ID" value="ENSSLDG00000024314.1"/>
</dbReference>
<feature type="compositionally biased region" description="Basic and acidic residues" evidence="1">
    <location>
        <begin position="356"/>
        <end position="366"/>
    </location>
</feature>
<feature type="region of interest" description="Disordered" evidence="1">
    <location>
        <begin position="424"/>
        <end position="483"/>
    </location>
</feature>
<feature type="compositionally biased region" description="Polar residues" evidence="1">
    <location>
        <begin position="287"/>
        <end position="312"/>
    </location>
</feature>
<dbReference type="RefSeq" id="XP_023269914.1">
    <property type="nucleotide sequence ID" value="XM_023414146.1"/>
</dbReference>
<protein>
    <submittedName>
        <fullName evidence="2">Uncharacterized LOC111660759</fullName>
    </submittedName>
</protein>
<feature type="compositionally biased region" description="Basic and acidic residues" evidence="1">
    <location>
        <begin position="254"/>
        <end position="269"/>
    </location>
</feature>
<feature type="compositionally biased region" description="Polar residues" evidence="1">
    <location>
        <begin position="438"/>
        <end position="449"/>
    </location>
</feature>
<proteinExistence type="predicted"/>
<dbReference type="RefSeq" id="XP_023269915.1">
    <property type="nucleotide sequence ID" value="XM_023414147.1"/>
</dbReference>
<feature type="region of interest" description="Disordered" evidence="1">
    <location>
        <begin position="574"/>
        <end position="639"/>
    </location>
</feature>
<feature type="region of interest" description="Disordered" evidence="1">
    <location>
        <begin position="164"/>
        <end position="184"/>
    </location>
</feature>
<feature type="region of interest" description="Disordered" evidence="1">
    <location>
        <begin position="287"/>
        <end position="370"/>
    </location>
</feature>
<dbReference type="STRING" id="1841481.ENSSLDP00000031659"/>
<evidence type="ECO:0000313" key="3">
    <source>
        <dbReference type="Proteomes" id="UP000261360"/>
    </source>
</evidence>
<dbReference type="Ensembl" id="ENSSLDT00000032560.1">
    <property type="protein sequence ID" value="ENSSLDP00000031655.1"/>
    <property type="gene ID" value="ENSSLDG00000024314.1"/>
</dbReference>
<feature type="region of interest" description="Disordered" evidence="1">
    <location>
        <begin position="36"/>
        <end position="83"/>
    </location>
</feature>
<dbReference type="InterPro" id="IPR043442">
    <property type="entry name" value="Perm1"/>
</dbReference>
<feature type="compositionally biased region" description="Polar residues" evidence="1">
    <location>
        <begin position="577"/>
        <end position="596"/>
    </location>
</feature>
<evidence type="ECO:0000313" key="2">
    <source>
        <dbReference type="Ensembl" id="ENSSLDP00000031659.1"/>
    </source>
</evidence>
<organism evidence="2 3">
    <name type="scientific">Seriola lalandi dorsalis</name>
    <dbReference type="NCBI Taxonomy" id="1841481"/>
    <lineage>
        <taxon>Eukaryota</taxon>
        <taxon>Metazoa</taxon>
        <taxon>Chordata</taxon>
        <taxon>Craniata</taxon>
        <taxon>Vertebrata</taxon>
        <taxon>Euteleostomi</taxon>
        <taxon>Actinopterygii</taxon>
        <taxon>Neopterygii</taxon>
        <taxon>Teleostei</taxon>
        <taxon>Neoteleostei</taxon>
        <taxon>Acanthomorphata</taxon>
        <taxon>Carangaria</taxon>
        <taxon>Carangiformes</taxon>
        <taxon>Carangidae</taxon>
        <taxon>Seriola</taxon>
    </lineage>
</organism>
<dbReference type="AlphaFoldDB" id="A0A3B4Z953"/>
<feature type="compositionally biased region" description="Acidic residues" evidence="1">
    <location>
        <begin position="678"/>
        <end position="687"/>
    </location>
</feature>
<evidence type="ECO:0000256" key="1">
    <source>
        <dbReference type="SAM" id="MobiDB-lite"/>
    </source>
</evidence>
<sequence>MDDLDHSMHIAEFDWTSFYDESEECSLLQPSLACPDNLSLSDSEDSVNSSPVSSAGQQEKQHSPDVNSDGAESNAAGCSTGEESRMKLWMKLNERSTGEQAEEDSVTQVDSEICPDCLAGNTLSTKELHVKTAEEEEETHDNIINTLKTDTIHVQCSGVSKELTKKDGDLQTEVDDSGNEPDPLCPQTELNVNEQHTTDRAVNDDVSSGAARVEKERWFVTVNDSPARQRVRATSFKKKRRQKKPCKNSPSLCSHREEKSHANGLEINKDKYKSEEWRDMDFTQSNQNFVQNSGGHQSSEVIPKSVSDSLQLSCEEDNVSENLDISHSPKENITEPTTDRDKHEPGSSASTSHDTFTPKDSSKLESAESDEFEDGVEFFSVYSYDSESYLSAAESVEETQHLLMENFQPVDFIQLPRSAPLTLQTKSADSTQDRQMHSCDSTSPCNAADTNYERTDVEPALTFPSAGQRADKMPDDNSACENNSHSTVLHTLSHTSGLQKHKINLSASGSSSGDQLSPLPVPDLTVTPCSAADNPEAYAKAAGHTRPVYAISAFWEEMEKLTINDILQLRMGRSTPPWETQETATTNVDESPTSHSPLVDTVQYNLPDGGGLMDMSDTADSDYFTQPDESKPDRSSCEFSTSDFEEEYWQFLDASRNPSPDPHSKNQQGTNDSPFSSQEEDEEEESTSSEGKETPVPSEDFAGQRFEDEESYTLSKLAWPGQTTKSKSTYNIQALNKEDLTLPFGNDDSGLLLSSCQSLEENLVLKVSDSLETLIPAPFLSNTDILDEHYQISFPEVFEYFFTEGKAKNDSRCVAVYDPDDISVAPVFDYTLCTFRDEMSFISLHDSQCSEEKPIPIFSCSHPLRELTFPKSNYVFLSADYEAEHELDNLSPIRVVSRSFIQANQCGTSAAAAGGSRNWKSLLWMRKIRFHDKGSIWCRRSGAWVFPVEAERIERKDPPVTVLTQGRVSSTPSELFRELAVQQSILGTIQTTRREGVFSTLKQSDMCLVCIAFASWVLRSSDPESADAWKAALLANVSALSAIQYLRHYVKKKTPPQDDP</sequence>
<dbReference type="PANTHER" id="PTHR47282:SF1">
    <property type="entry name" value="PGC-1 AND ERR-INDUCED REGULATOR IN MUSCLE PROTEIN 1"/>
    <property type="match status" value="1"/>
</dbReference>
<dbReference type="GeneTree" id="ENSGT00940000169508"/>
<dbReference type="OrthoDB" id="8943218at2759"/>
<feature type="compositionally biased region" description="Basic and acidic residues" evidence="1">
    <location>
        <begin position="327"/>
        <end position="345"/>
    </location>
</feature>